<keyword evidence="5" id="KW-0443">Lipid metabolism</keyword>
<keyword evidence="6" id="KW-0275">Fatty acid biosynthesis</keyword>
<dbReference type="InterPro" id="IPR036736">
    <property type="entry name" value="ACP-like_sf"/>
</dbReference>
<dbReference type="GO" id="GO:0000036">
    <property type="term" value="F:acyl carrier activity"/>
    <property type="evidence" value="ECO:0007669"/>
    <property type="project" value="TreeGrafter"/>
</dbReference>
<name>A0A402AQ67_9CHLR</name>
<evidence type="ECO:0000313" key="8">
    <source>
        <dbReference type="EMBL" id="GCE21256.1"/>
    </source>
</evidence>
<dbReference type="Proteomes" id="UP000287188">
    <property type="component" value="Unassembled WGS sequence"/>
</dbReference>
<keyword evidence="2" id="KW-0444">Lipid biosynthesis</keyword>
<comment type="caution">
    <text evidence="8">The sequence shown here is derived from an EMBL/GenBank/DDBJ whole genome shotgun (WGS) entry which is preliminary data.</text>
</comment>
<proteinExistence type="predicted"/>
<feature type="domain" description="Carrier" evidence="7">
    <location>
        <begin position="8"/>
        <end position="82"/>
    </location>
</feature>
<dbReference type="AlphaFoldDB" id="A0A402AQ67"/>
<dbReference type="PANTHER" id="PTHR20863">
    <property type="entry name" value="ACYL CARRIER PROTEIN"/>
    <property type="match status" value="1"/>
</dbReference>
<dbReference type="PANTHER" id="PTHR20863:SF76">
    <property type="entry name" value="CARRIER DOMAIN-CONTAINING PROTEIN"/>
    <property type="match status" value="1"/>
</dbReference>
<dbReference type="Gene3D" id="1.10.1200.10">
    <property type="entry name" value="ACP-like"/>
    <property type="match status" value="1"/>
</dbReference>
<reference evidence="9" key="1">
    <citation type="submission" date="2018-12" db="EMBL/GenBank/DDBJ databases">
        <title>Tengunoibacter tsumagoiensis gen. nov., sp. nov., Dictyobacter kobayashii sp. nov., D. alpinus sp. nov., and D. joshuensis sp. nov. and description of Dictyobacteraceae fam. nov. within the order Ktedonobacterales isolated from Tengu-no-mugimeshi.</title>
        <authorList>
            <person name="Wang C.M."/>
            <person name="Zheng Y."/>
            <person name="Sakai Y."/>
            <person name="Toyoda A."/>
            <person name="Minakuchi Y."/>
            <person name="Abe K."/>
            <person name="Yokota A."/>
            <person name="Yabe S."/>
        </authorList>
    </citation>
    <scope>NUCLEOTIDE SEQUENCE [LARGE SCALE GENOMIC DNA]</scope>
    <source>
        <strain evidence="9">Uno11</strain>
    </source>
</reference>
<dbReference type="InterPro" id="IPR009081">
    <property type="entry name" value="PP-bd_ACP"/>
</dbReference>
<evidence type="ECO:0000313" key="9">
    <source>
        <dbReference type="Proteomes" id="UP000287188"/>
    </source>
</evidence>
<evidence type="ECO:0000256" key="1">
    <source>
        <dbReference type="ARBA" id="ARBA00022450"/>
    </source>
</evidence>
<protein>
    <submittedName>
        <fullName evidence="8">Acyl carrier protein</fullName>
    </submittedName>
</protein>
<keyword evidence="4" id="KW-0276">Fatty acid metabolism</keyword>
<evidence type="ECO:0000256" key="2">
    <source>
        <dbReference type="ARBA" id="ARBA00022516"/>
    </source>
</evidence>
<organism evidence="8 9">
    <name type="scientific">Dictyobacter kobayashii</name>
    <dbReference type="NCBI Taxonomy" id="2014872"/>
    <lineage>
        <taxon>Bacteria</taxon>
        <taxon>Bacillati</taxon>
        <taxon>Chloroflexota</taxon>
        <taxon>Ktedonobacteria</taxon>
        <taxon>Ktedonobacterales</taxon>
        <taxon>Dictyobacteraceae</taxon>
        <taxon>Dictyobacter</taxon>
    </lineage>
</organism>
<dbReference type="InterPro" id="IPR003231">
    <property type="entry name" value="ACP"/>
</dbReference>
<evidence type="ECO:0000256" key="4">
    <source>
        <dbReference type="ARBA" id="ARBA00022832"/>
    </source>
</evidence>
<evidence type="ECO:0000256" key="3">
    <source>
        <dbReference type="ARBA" id="ARBA00022553"/>
    </source>
</evidence>
<gene>
    <name evidence="8" type="primary">acpP_2</name>
    <name evidence="8" type="ORF">KDK_50560</name>
</gene>
<evidence type="ECO:0000256" key="5">
    <source>
        <dbReference type="ARBA" id="ARBA00023098"/>
    </source>
</evidence>
<dbReference type="Pfam" id="PF00550">
    <property type="entry name" value="PP-binding"/>
    <property type="match status" value="1"/>
</dbReference>
<dbReference type="GO" id="GO:0009245">
    <property type="term" value="P:lipid A biosynthetic process"/>
    <property type="evidence" value="ECO:0007669"/>
    <property type="project" value="TreeGrafter"/>
</dbReference>
<dbReference type="GO" id="GO:0005829">
    <property type="term" value="C:cytosol"/>
    <property type="evidence" value="ECO:0007669"/>
    <property type="project" value="TreeGrafter"/>
</dbReference>
<accession>A0A402AQ67</accession>
<dbReference type="RefSeq" id="WP_161977630.1">
    <property type="nucleotide sequence ID" value="NZ_BIFS01000001.1"/>
</dbReference>
<keyword evidence="3" id="KW-0597">Phosphoprotein</keyword>
<evidence type="ECO:0000256" key="6">
    <source>
        <dbReference type="ARBA" id="ARBA00023160"/>
    </source>
</evidence>
<dbReference type="EMBL" id="BIFS01000001">
    <property type="protein sequence ID" value="GCE21256.1"/>
    <property type="molecule type" value="Genomic_DNA"/>
</dbReference>
<evidence type="ECO:0000259" key="7">
    <source>
        <dbReference type="PROSITE" id="PS50075"/>
    </source>
</evidence>
<dbReference type="SUPFAM" id="SSF47336">
    <property type="entry name" value="ACP-like"/>
    <property type="match status" value="1"/>
</dbReference>
<dbReference type="PROSITE" id="PS50075">
    <property type="entry name" value="CARRIER"/>
    <property type="match status" value="1"/>
</dbReference>
<sequence>MAIYSTPAEVSSEIEALVKEHVSMDVDLSPDTLLEDDLSVDSLERVELGVKLEKKFGISLPDDKIRQSATVGDLIQLVLDAQNASNVH</sequence>
<keyword evidence="9" id="KW-1185">Reference proteome</keyword>
<dbReference type="GO" id="GO:0016020">
    <property type="term" value="C:membrane"/>
    <property type="evidence" value="ECO:0007669"/>
    <property type="project" value="GOC"/>
</dbReference>
<dbReference type="GO" id="GO:0000035">
    <property type="term" value="F:acyl binding"/>
    <property type="evidence" value="ECO:0007669"/>
    <property type="project" value="TreeGrafter"/>
</dbReference>
<keyword evidence="1" id="KW-0596">Phosphopantetheine</keyword>